<evidence type="ECO:0000313" key="11">
    <source>
        <dbReference type="EMBL" id="KAF6052703.1"/>
    </source>
</evidence>
<evidence type="ECO:0000256" key="1">
    <source>
        <dbReference type="ARBA" id="ARBA00004992"/>
    </source>
</evidence>
<dbReference type="InterPro" id="IPR018094">
    <property type="entry name" value="Thymidylate_kinase"/>
</dbReference>
<accession>A0A8X7NLL0</accession>
<dbReference type="PANTHER" id="PTHR10344">
    <property type="entry name" value="THYMIDYLATE KINASE"/>
    <property type="match status" value="1"/>
</dbReference>
<feature type="domain" description="Thymidylate kinase-like" evidence="10">
    <location>
        <begin position="9"/>
        <end position="108"/>
    </location>
</feature>
<keyword evidence="9" id="KW-0067">ATP-binding</keyword>
<evidence type="ECO:0000259" key="10">
    <source>
        <dbReference type="Pfam" id="PF02223"/>
    </source>
</evidence>
<keyword evidence="8 11" id="KW-0418">Kinase</keyword>
<dbReference type="AlphaFoldDB" id="A0A8X7NLL0"/>
<dbReference type="GO" id="GO:0006233">
    <property type="term" value="P:dTDP biosynthetic process"/>
    <property type="evidence" value="ECO:0007669"/>
    <property type="project" value="EnsemblFungi"/>
</dbReference>
<dbReference type="PANTHER" id="PTHR10344:SF1">
    <property type="entry name" value="THYMIDYLATE KINASE"/>
    <property type="match status" value="1"/>
</dbReference>
<dbReference type="CDD" id="cd01672">
    <property type="entry name" value="TMPK"/>
    <property type="match status" value="1"/>
</dbReference>
<gene>
    <name evidence="11" type="ORF">FOB60_002959</name>
</gene>
<evidence type="ECO:0000256" key="7">
    <source>
        <dbReference type="ARBA" id="ARBA00022741"/>
    </source>
</evidence>
<dbReference type="HAMAP" id="MF_00165">
    <property type="entry name" value="Thymidylate_kinase"/>
    <property type="match status" value="1"/>
</dbReference>
<dbReference type="GO" id="GO:0120136">
    <property type="term" value="F:dUMP kinase activity"/>
    <property type="evidence" value="ECO:0007669"/>
    <property type="project" value="EnsemblFungi"/>
</dbReference>
<dbReference type="GO" id="GO:0005524">
    <property type="term" value="F:ATP binding"/>
    <property type="evidence" value="ECO:0007669"/>
    <property type="project" value="UniProtKB-KW"/>
</dbReference>
<keyword evidence="6" id="KW-0545">Nucleotide biosynthesis</keyword>
<dbReference type="OrthoDB" id="425602at2759"/>
<organism evidence="11 12">
    <name type="scientific">Candida parapsilosis</name>
    <name type="common">Yeast</name>
    <dbReference type="NCBI Taxonomy" id="5480"/>
    <lineage>
        <taxon>Eukaryota</taxon>
        <taxon>Fungi</taxon>
        <taxon>Dikarya</taxon>
        <taxon>Ascomycota</taxon>
        <taxon>Saccharomycotina</taxon>
        <taxon>Pichiomycetes</taxon>
        <taxon>Debaryomycetaceae</taxon>
        <taxon>Candida/Lodderomyces clade</taxon>
        <taxon>Candida</taxon>
    </lineage>
</organism>
<comment type="caution">
    <text evidence="11">The sequence shown here is derived from an EMBL/GenBank/DDBJ whole genome shotgun (WGS) entry which is preliminary data.</text>
</comment>
<proteinExistence type="inferred from homology"/>
<evidence type="ECO:0000256" key="5">
    <source>
        <dbReference type="ARBA" id="ARBA00022679"/>
    </source>
</evidence>
<protein>
    <recommendedName>
        <fullName evidence="4">Thymidylate kinase</fullName>
        <ecNumber evidence="3">2.7.4.9</ecNumber>
    </recommendedName>
</protein>
<dbReference type="GO" id="GO:0005634">
    <property type="term" value="C:nucleus"/>
    <property type="evidence" value="ECO:0007669"/>
    <property type="project" value="EnsemblFungi"/>
</dbReference>
<dbReference type="Proteomes" id="UP000590412">
    <property type="component" value="Unassembled WGS sequence"/>
</dbReference>
<reference evidence="11" key="1">
    <citation type="submission" date="2020-03" db="EMBL/GenBank/DDBJ databases">
        <title>FDA dAtabase for Regulatory Grade micrObial Sequences (FDA-ARGOS): Supporting development and validation of Infectious Disease Dx tests.</title>
        <authorList>
            <person name="Campos J."/>
            <person name="Goldberg B."/>
            <person name="Tallon L."/>
            <person name="Sadzewicz L."/>
            <person name="Vavikolanu K."/>
            <person name="Mehta A."/>
            <person name="Aluvathingal J."/>
            <person name="Nadendla S."/>
            <person name="Nandy P."/>
            <person name="Geyer C."/>
            <person name="Yan Y."/>
            <person name="Sichtig H."/>
        </authorList>
    </citation>
    <scope>NUCLEOTIDE SEQUENCE [LARGE SCALE GENOMIC DNA]</scope>
    <source>
        <strain evidence="11">FDAARGOS_652</strain>
    </source>
</reference>
<evidence type="ECO:0000256" key="3">
    <source>
        <dbReference type="ARBA" id="ARBA00012980"/>
    </source>
</evidence>
<keyword evidence="5" id="KW-0808">Transferase</keyword>
<dbReference type="EMBL" id="JABWAB010000004">
    <property type="protein sequence ID" value="KAF6052703.1"/>
    <property type="molecule type" value="Genomic_DNA"/>
</dbReference>
<evidence type="ECO:0000256" key="4">
    <source>
        <dbReference type="ARBA" id="ARBA00017144"/>
    </source>
</evidence>
<dbReference type="Gene3D" id="3.40.50.300">
    <property type="entry name" value="P-loop containing nucleotide triphosphate hydrolases"/>
    <property type="match status" value="1"/>
</dbReference>
<dbReference type="SUPFAM" id="SSF52540">
    <property type="entry name" value="P-loop containing nucleoside triphosphate hydrolases"/>
    <property type="match status" value="1"/>
</dbReference>
<dbReference type="NCBIfam" id="TIGR00041">
    <property type="entry name" value="DTMP_kinase"/>
    <property type="match status" value="1"/>
</dbReference>
<dbReference type="GO" id="GO:0006235">
    <property type="term" value="P:dTTP biosynthetic process"/>
    <property type="evidence" value="ECO:0007669"/>
    <property type="project" value="EnsemblFungi"/>
</dbReference>
<dbReference type="Pfam" id="PF02223">
    <property type="entry name" value="Thymidylate_kin"/>
    <property type="match status" value="1"/>
</dbReference>
<sequence>MLRGQLILIEGLDRSGKSTQASILASRFTQSKLIKFPERSTAIGQLINEYLTNKQFQLSDQSAHLLFSANRWELNQEILNLLHQGYFVILDRYIYSGIAYTLAKHKDMETTGATEATSVDSSTNLSNVEWLLAPDKGLPKPDLTMFLTLDMDEISSRKGWGDERYEMVEFQSRVKQCFLEVLDDASDPSVRIVDVGKKSIEQVADLLWNVVESSKANVLTDKSIGHV</sequence>
<dbReference type="InterPro" id="IPR039430">
    <property type="entry name" value="Thymidylate_kin-like_dom"/>
</dbReference>
<evidence type="ECO:0000313" key="12">
    <source>
        <dbReference type="Proteomes" id="UP000590412"/>
    </source>
</evidence>
<dbReference type="GO" id="GO:0005829">
    <property type="term" value="C:cytosol"/>
    <property type="evidence" value="ECO:0007669"/>
    <property type="project" value="TreeGrafter"/>
</dbReference>
<dbReference type="GO" id="GO:0006227">
    <property type="term" value="P:dUDP biosynthetic process"/>
    <property type="evidence" value="ECO:0007669"/>
    <property type="project" value="EnsemblFungi"/>
</dbReference>
<evidence type="ECO:0000256" key="8">
    <source>
        <dbReference type="ARBA" id="ARBA00022777"/>
    </source>
</evidence>
<comment type="similarity">
    <text evidence="2">Belongs to the thymidylate kinase family.</text>
</comment>
<dbReference type="EC" id="2.7.4.9" evidence="3"/>
<dbReference type="GO" id="GO:0004798">
    <property type="term" value="F:dTMP kinase activity"/>
    <property type="evidence" value="ECO:0007669"/>
    <property type="project" value="UniProtKB-EC"/>
</dbReference>
<evidence type="ECO:0000256" key="6">
    <source>
        <dbReference type="ARBA" id="ARBA00022727"/>
    </source>
</evidence>
<name>A0A8X7NLL0_CANPA</name>
<keyword evidence="7" id="KW-0547">Nucleotide-binding</keyword>
<dbReference type="FunFam" id="3.40.50.300:FF:001633">
    <property type="entry name" value="Thymidylate kinase"/>
    <property type="match status" value="1"/>
</dbReference>
<evidence type="ECO:0000256" key="9">
    <source>
        <dbReference type="ARBA" id="ARBA00022840"/>
    </source>
</evidence>
<comment type="pathway">
    <text evidence="1">Pyrimidine metabolism; dTTP biosynthesis.</text>
</comment>
<dbReference type="InterPro" id="IPR027417">
    <property type="entry name" value="P-loop_NTPase"/>
</dbReference>
<evidence type="ECO:0000256" key="2">
    <source>
        <dbReference type="ARBA" id="ARBA00009776"/>
    </source>
</evidence>
<dbReference type="GO" id="GO:0004550">
    <property type="term" value="F:nucleoside diphosphate kinase activity"/>
    <property type="evidence" value="ECO:0007669"/>
    <property type="project" value="EnsemblFungi"/>
</dbReference>